<accession>A0ABN4YEH4</accession>
<evidence type="ECO:0000313" key="4">
    <source>
        <dbReference type="Proteomes" id="UP000191820"/>
    </source>
</evidence>
<feature type="domain" description="DUF5610" evidence="2">
    <location>
        <begin position="65"/>
        <end position="184"/>
    </location>
</feature>
<dbReference type="Proteomes" id="UP000191820">
    <property type="component" value="Chromosome"/>
</dbReference>
<evidence type="ECO:0000313" key="3">
    <source>
        <dbReference type="EMBL" id="ARD21108.1"/>
    </source>
</evidence>
<evidence type="ECO:0000256" key="1">
    <source>
        <dbReference type="SAM" id="MobiDB-lite"/>
    </source>
</evidence>
<dbReference type="InterPro" id="IPR041651">
    <property type="entry name" value="DUF5610"/>
</dbReference>
<protein>
    <recommendedName>
        <fullName evidence="2">DUF5610 domain-containing protein</fullName>
    </recommendedName>
</protein>
<dbReference type="Pfam" id="PF18433">
    <property type="entry name" value="DUF5610"/>
    <property type="match status" value="1"/>
</dbReference>
<dbReference type="Gene3D" id="1.10.132.90">
    <property type="match status" value="1"/>
</dbReference>
<evidence type="ECO:0000259" key="2">
    <source>
        <dbReference type="Pfam" id="PF18433"/>
    </source>
</evidence>
<reference evidence="3 4" key="1">
    <citation type="submission" date="2017-03" db="EMBL/GenBank/DDBJ databases">
        <title>Genome sequencing of Shewanella japonica KCTC 22435.</title>
        <authorList>
            <person name="Kim K.M."/>
        </authorList>
    </citation>
    <scope>NUCLEOTIDE SEQUENCE [LARGE SCALE GENOMIC DNA]</scope>
    <source>
        <strain evidence="3 4">KCTC 22435</strain>
    </source>
</reference>
<gene>
    <name evidence="3" type="ORF">SJ2017_0772</name>
</gene>
<organism evidence="3 4">
    <name type="scientific">Shewanella japonica</name>
    <dbReference type="NCBI Taxonomy" id="93973"/>
    <lineage>
        <taxon>Bacteria</taxon>
        <taxon>Pseudomonadati</taxon>
        <taxon>Pseudomonadota</taxon>
        <taxon>Gammaproteobacteria</taxon>
        <taxon>Alteromonadales</taxon>
        <taxon>Shewanellaceae</taxon>
        <taxon>Shewanella</taxon>
    </lineage>
</organism>
<feature type="region of interest" description="Disordered" evidence="1">
    <location>
        <begin position="1"/>
        <end position="39"/>
    </location>
</feature>
<dbReference type="RefSeq" id="WP_080914936.1">
    <property type="nucleotide sequence ID" value="NZ_CP020472.1"/>
</dbReference>
<sequence>MEIYNPTQLNAQAAKNQQPSNGAKDIPSNNDVSGSKASISEISRDLKNSSILAAQEQVSIQSGDKSMALLYRAAIDSINSELAPTLGENVIQKNAENEVDYSPEATAERIVSFATNFFSVHQQQNSGMEFNEQLDSFMDIISGAIDQGFSEATEILTGLNVFEGDIEAGVDKTYSLIQAGLETFKQDTAKQADVESEQLT</sequence>
<name>A0ABN4YEH4_9GAMM</name>
<dbReference type="EMBL" id="CP020472">
    <property type="protein sequence ID" value="ARD21108.1"/>
    <property type="molecule type" value="Genomic_DNA"/>
</dbReference>
<proteinExistence type="predicted"/>
<keyword evidence="4" id="KW-1185">Reference proteome</keyword>